<comment type="caution">
    <text evidence="2">The sequence shown here is derived from an EMBL/GenBank/DDBJ whole genome shotgun (WGS) entry which is preliminary data.</text>
</comment>
<dbReference type="SUPFAM" id="SSF53448">
    <property type="entry name" value="Nucleotide-diphospho-sugar transferases"/>
    <property type="match status" value="1"/>
</dbReference>
<evidence type="ECO:0000259" key="1">
    <source>
        <dbReference type="Pfam" id="PF00535"/>
    </source>
</evidence>
<dbReference type="EMBL" id="BMFH01000001">
    <property type="protein sequence ID" value="GGD40849.1"/>
    <property type="molecule type" value="Genomic_DNA"/>
</dbReference>
<evidence type="ECO:0000313" key="3">
    <source>
        <dbReference type="Proteomes" id="UP000625780"/>
    </source>
</evidence>
<dbReference type="Gene3D" id="3.90.550.10">
    <property type="entry name" value="Spore Coat Polysaccharide Biosynthesis Protein SpsA, Chain A"/>
    <property type="match status" value="1"/>
</dbReference>
<proteinExistence type="predicted"/>
<organism evidence="2 3">
    <name type="scientific">Muriicola marianensis</name>
    <dbReference type="NCBI Taxonomy" id="1324801"/>
    <lineage>
        <taxon>Bacteria</taxon>
        <taxon>Pseudomonadati</taxon>
        <taxon>Bacteroidota</taxon>
        <taxon>Flavobacteriia</taxon>
        <taxon>Flavobacteriales</taxon>
        <taxon>Flavobacteriaceae</taxon>
        <taxon>Muriicola</taxon>
    </lineage>
</organism>
<gene>
    <name evidence="2" type="ORF">GCM10011361_04970</name>
</gene>
<feature type="domain" description="Glycosyltransferase 2-like" evidence="1">
    <location>
        <begin position="6"/>
        <end position="130"/>
    </location>
</feature>
<dbReference type="Pfam" id="PF00535">
    <property type="entry name" value="Glycos_transf_2"/>
    <property type="match status" value="1"/>
</dbReference>
<keyword evidence="3" id="KW-1185">Reference proteome</keyword>
<accession>A0ABQ1QSL3</accession>
<dbReference type="PANTHER" id="PTHR22916:SF3">
    <property type="entry name" value="UDP-GLCNAC:BETAGAL BETA-1,3-N-ACETYLGLUCOSAMINYLTRANSFERASE-LIKE PROTEIN 1"/>
    <property type="match status" value="1"/>
</dbReference>
<dbReference type="PANTHER" id="PTHR22916">
    <property type="entry name" value="GLYCOSYLTRANSFERASE"/>
    <property type="match status" value="1"/>
</dbReference>
<sequence>MPLKLSIIVPVYNGEAHLPRCLTSLLNQDVNPDQYEILIINDGSTDRTKITAEALAEKYPQIRIVNQTNRGLGASRNIGITLAQGKYIYFIDADDYLAYGKMRDILRLAEENDLDMVGFKTQVTRQLDLFSSETQTEGRTSAVLSGTEFFNAYPYHRFEAWWYLIRKSHILDNNLKFEEGKFMEDVIFTLKAIWASKRIVFRPEDIHRYVLFPKSIMNNTESEHLERILTDYRSLIERINSLLKESIAQDHPGEVSEHIRYVQSVNVYFMFFKIIRSSVPISRINELLSHLRQLGVYPVDNLIGGQYHHPKIKLSLFLFNRKWLFLGALIPIRLGVRYKVLKLPF</sequence>
<dbReference type="CDD" id="cd00761">
    <property type="entry name" value="Glyco_tranf_GTA_type"/>
    <property type="match status" value="1"/>
</dbReference>
<evidence type="ECO:0000313" key="2">
    <source>
        <dbReference type="EMBL" id="GGD40849.1"/>
    </source>
</evidence>
<dbReference type="RefSeq" id="WP_188369124.1">
    <property type="nucleotide sequence ID" value="NZ_BMFH01000001.1"/>
</dbReference>
<protein>
    <recommendedName>
        <fullName evidence="1">Glycosyltransferase 2-like domain-containing protein</fullName>
    </recommendedName>
</protein>
<dbReference type="Proteomes" id="UP000625780">
    <property type="component" value="Unassembled WGS sequence"/>
</dbReference>
<name>A0ABQ1QSL3_9FLAO</name>
<dbReference type="InterPro" id="IPR001173">
    <property type="entry name" value="Glyco_trans_2-like"/>
</dbReference>
<reference evidence="3" key="1">
    <citation type="journal article" date="2019" name="Int. J. Syst. Evol. Microbiol.">
        <title>The Global Catalogue of Microorganisms (GCM) 10K type strain sequencing project: providing services to taxonomists for standard genome sequencing and annotation.</title>
        <authorList>
            <consortium name="The Broad Institute Genomics Platform"/>
            <consortium name="The Broad Institute Genome Sequencing Center for Infectious Disease"/>
            <person name="Wu L."/>
            <person name="Ma J."/>
        </authorList>
    </citation>
    <scope>NUCLEOTIDE SEQUENCE [LARGE SCALE GENOMIC DNA]</scope>
    <source>
        <strain evidence="3">CGMCC 1.12606</strain>
    </source>
</reference>
<dbReference type="InterPro" id="IPR029044">
    <property type="entry name" value="Nucleotide-diphossugar_trans"/>
</dbReference>